<accession>A0A0L6UD41</accession>
<keyword evidence="4" id="KW-1185">Reference proteome</keyword>
<evidence type="ECO:0000313" key="4">
    <source>
        <dbReference type="Proteomes" id="UP000037035"/>
    </source>
</evidence>
<feature type="chain" id="PRO_5005567788" evidence="2">
    <location>
        <begin position="20"/>
        <end position="288"/>
    </location>
</feature>
<feature type="region of interest" description="Disordered" evidence="1">
    <location>
        <begin position="65"/>
        <end position="105"/>
    </location>
</feature>
<keyword evidence="2" id="KW-0732">Signal</keyword>
<proteinExistence type="predicted"/>
<feature type="region of interest" description="Disordered" evidence="1">
    <location>
        <begin position="21"/>
        <end position="45"/>
    </location>
</feature>
<comment type="caution">
    <text evidence="3">The sequence shown here is derived from an EMBL/GenBank/DDBJ whole genome shotgun (WGS) entry which is preliminary data.</text>
</comment>
<evidence type="ECO:0000256" key="2">
    <source>
        <dbReference type="SAM" id="SignalP"/>
    </source>
</evidence>
<name>A0A0L6UD41_9BASI</name>
<evidence type="ECO:0000256" key="1">
    <source>
        <dbReference type="SAM" id="MobiDB-lite"/>
    </source>
</evidence>
<sequence>MKGLIITISVALIMGRAQGQTSPALSAPNQPPSTNGSVLSAGAAMPAGLSTSTPVAANTTATTTLKSTDTSGGQLTNGTLTALNDTAAPTTTTSSSSSTNGTTTTTSLIGNSDSFNATGSSIFIMDQDISWSHSANFSIVDQNGTVAYQITNQYANTTLAPKEFIVQDARSGEKKLRIDARVKACGFGQTYEADDGTNFILDPRAFLSDRWYIKDANSEYTFKRHALSLQGNILENERLVAQVTAQNNSTSSSSSKKQLTIMSDGTIRPWDLIALIAVATTRIRQCGY</sequence>
<reference evidence="3 4" key="1">
    <citation type="submission" date="2015-08" db="EMBL/GenBank/DDBJ databases">
        <title>Next Generation Sequencing and Analysis of the Genome of Puccinia sorghi L Schw, the Causal Agent of Maize Common Rust.</title>
        <authorList>
            <person name="Rochi L."/>
            <person name="Burguener G."/>
            <person name="Darino M."/>
            <person name="Turjanski A."/>
            <person name="Kreff E."/>
            <person name="Dieguez M.J."/>
            <person name="Sacco F."/>
        </authorList>
    </citation>
    <scope>NUCLEOTIDE SEQUENCE [LARGE SCALE GENOMIC DNA]</scope>
    <source>
        <strain evidence="3 4">RO10H11247</strain>
    </source>
</reference>
<evidence type="ECO:0000313" key="3">
    <source>
        <dbReference type="EMBL" id="KNZ46431.1"/>
    </source>
</evidence>
<dbReference type="VEuPathDB" id="FungiDB:VP01_726g4"/>
<dbReference type="Proteomes" id="UP000037035">
    <property type="component" value="Unassembled WGS sequence"/>
</dbReference>
<feature type="compositionally biased region" description="Polar residues" evidence="1">
    <location>
        <begin position="21"/>
        <end position="38"/>
    </location>
</feature>
<dbReference type="AlphaFoldDB" id="A0A0L6UD41"/>
<feature type="signal peptide" evidence="2">
    <location>
        <begin position="1"/>
        <end position="19"/>
    </location>
</feature>
<organism evidence="3 4">
    <name type="scientific">Puccinia sorghi</name>
    <dbReference type="NCBI Taxonomy" id="27349"/>
    <lineage>
        <taxon>Eukaryota</taxon>
        <taxon>Fungi</taxon>
        <taxon>Dikarya</taxon>
        <taxon>Basidiomycota</taxon>
        <taxon>Pucciniomycotina</taxon>
        <taxon>Pucciniomycetes</taxon>
        <taxon>Pucciniales</taxon>
        <taxon>Pucciniaceae</taxon>
        <taxon>Puccinia</taxon>
    </lineage>
</organism>
<dbReference type="OrthoDB" id="2499828at2759"/>
<dbReference type="EMBL" id="LAVV01012683">
    <property type="protein sequence ID" value="KNZ46431.1"/>
    <property type="molecule type" value="Genomic_DNA"/>
</dbReference>
<feature type="compositionally biased region" description="Low complexity" evidence="1">
    <location>
        <begin position="79"/>
        <end position="105"/>
    </location>
</feature>
<gene>
    <name evidence="3" type="ORF">VP01_726g4</name>
</gene>
<protein>
    <submittedName>
        <fullName evidence="3">Uncharacterized protein</fullName>
    </submittedName>
</protein>